<evidence type="ECO:0000259" key="2">
    <source>
        <dbReference type="Pfam" id="PF00535"/>
    </source>
</evidence>
<keyword evidence="1" id="KW-0812">Transmembrane</keyword>
<keyword evidence="3" id="KW-0808">Transferase</keyword>
<protein>
    <submittedName>
        <fullName evidence="3">Glycosyltransferase</fullName>
        <ecNumber evidence="3">2.4.-.-</ecNumber>
    </submittedName>
</protein>
<keyword evidence="1" id="KW-1133">Transmembrane helix</keyword>
<dbReference type="InterPro" id="IPR029044">
    <property type="entry name" value="Nucleotide-diphossugar_trans"/>
</dbReference>
<feature type="domain" description="Glycosyltransferase 2-like" evidence="2">
    <location>
        <begin position="57"/>
        <end position="224"/>
    </location>
</feature>
<dbReference type="SUPFAM" id="SSF53448">
    <property type="entry name" value="Nucleotide-diphospho-sugar transferases"/>
    <property type="match status" value="1"/>
</dbReference>
<dbReference type="GO" id="GO:0016757">
    <property type="term" value="F:glycosyltransferase activity"/>
    <property type="evidence" value="ECO:0007669"/>
    <property type="project" value="UniProtKB-KW"/>
</dbReference>
<organism evidence="3 4">
    <name type="scientific">Candidatus Bacteroides intestinipullorum</name>
    <dbReference type="NCBI Taxonomy" id="2838471"/>
    <lineage>
        <taxon>Bacteria</taxon>
        <taxon>Pseudomonadati</taxon>
        <taxon>Bacteroidota</taxon>
        <taxon>Bacteroidia</taxon>
        <taxon>Bacteroidales</taxon>
        <taxon>Bacteroidaceae</taxon>
        <taxon>Bacteroides</taxon>
    </lineage>
</organism>
<keyword evidence="3" id="KW-0328">Glycosyltransferase</keyword>
<feature type="transmembrane region" description="Helical" evidence="1">
    <location>
        <begin position="297"/>
        <end position="317"/>
    </location>
</feature>
<dbReference type="Gene3D" id="3.90.550.10">
    <property type="entry name" value="Spore Coat Polysaccharide Biosynthesis Protein SpsA, Chain A"/>
    <property type="match status" value="1"/>
</dbReference>
<reference evidence="3" key="2">
    <citation type="submission" date="2021-04" db="EMBL/GenBank/DDBJ databases">
        <authorList>
            <person name="Gilroy R."/>
        </authorList>
    </citation>
    <scope>NUCLEOTIDE SEQUENCE</scope>
    <source>
        <strain evidence="3">B3-3758</strain>
    </source>
</reference>
<comment type="caution">
    <text evidence="3">The sequence shown here is derived from an EMBL/GenBank/DDBJ whole genome shotgun (WGS) entry which is preliminary data.</text>
</comment>
<evidence type="ECO:0000256" key="1">
    <source>
        <dbReference type="SAM" id="Phobius"/>
    </source>
</evidence>
<evidence type="ECO:0000313" key="4">
    <source>
        <dbReference type="Proteomes" id="UP000824236"/>
    </source>
</evidence>
<keyword evidence="1" id="KW-0472">Membrane</keyword>
<dbReference type="EMBL" id="JAHLFO010000009">
    <property type="protein sequence ID" value="MBU3813065.1"/>
    <property type="molecule type" value="Genomic_DNA"/>
</dbReference>
<name>A0A9E2KEY6_9BACE</name>
<dbReference type="PANTHER" id="PTHR43685:SF11">
    <property type="entry name" value="GLYCOSYLTRANSFERASE TAGX-RELATED"/>
    <property type="match status" value="1"/>
</dbReference>
<dbReference type="EC" id="2.4.-.-" evidence="3"/>
<dbReference type="Proteomes" id="UP000824236">
    <property type="component" value="Unassembled WGS sequence"/>
</dbReference>
<dbReference type="AlphaFoldDB" id="A0A9E2KEY6"/>
<dbReference type="PANTHER" id="PTHR43685">
    <property type="entry name" value="GLYCOSYLTRANSFERASE"/>
    <property type="match status" value="1"/>
</dbReference>
<dbReference type="InterPro" id="IPR001173">
    <property type="entry name" value="Glyco_trans_2-like"/>
</dbReference>
<evidence type="ECO:0000313" key="3">
    <source>
        <dbReference type="EMBL" id="MBU3813065.1"/>
    </source>
</evidence>
<proteinExistence type="predicted"/>
<dbReference type="InterPro" id="IPR050834">
    <property type="entry name" value="Glycosyltransf_2"/>
</dbReference>
<sequence>MEAFVIESREALLLAVTGGLFLVQVLYQLLLYLRIPRHNRASASQPLPTDNDCLPLSVIIYAHEACEDLKRNLPHILMQDYPEFEVIVITDGADDGTLDYLTLLRKQHAHLRHSFVPDSSRYISHKKLGLTLGIRAARHDWLVMTDADCRPQGNQWLRFMARHFNTPGTQIVLGYSSYERKKGWLHKRIAYDNLFAAMRYLGFALSGHPYMGIGRNLAYRKDLYYAHKGFSQHLSLLRGDDDLFVNRVANGENTQVETQAEAVVLRCACTRAKDWREEKIGYTSTARLYRGMQRYGAGLETLTRLLFHAAWLTTAAVCALHGHWLGMGCAMMAFLLRLLLQMWVVNRNAKTLGESRRYYLTLPMFDILQPLQSLRWKLTCLLRKKSEFLRR</sequence>
<feature type="transmembrane region" description="Helical" evidence="1">
    <location>
        <begin position="12"/>
        <end position="33"/>
    </location>
</feature>
<reference evidence="3" key="1">
    <citation type="journal article" date="2021" name="PeerJ">
        <title>Extensive microbial diversity within the chicken gut microbiome revealed by metagenomics and culture.</title>
        <authorList>
            <person name="Gilroy R."/>
            <person name="Ravi A."/>
            <person name="Getino M."/>
            <person name="Pursley I."/>
            <person name="Horton D.L."/>
            <person name="Alikhan N.F."/>
            <person name="Baker D."/>
            <person name="Gharbi K."/>
            <person name="Hall N."/>
            <person name="Watson M."/>
            <person name="Adriaenssens E.M."/>
            <person name="Foster-Nyarko E."/>
            <person name="Jarju S."/>
            <person name="Secka A."/>
            <person name="Antonio M."/>
            <person name="Oren A."/>
            <person name="Chaudhuri R.R."/>
            <person name="La Ragione R."/>
            <person name="Hildebrand F."/>
            <person name="Pallen M.J."/>
        </authorList>
    </citation>
    <scope>NUCLEOTIDE SEQUENCE</scope>
    <source>
        <strain evidence="3">B3-3758</strain>
    </source>
</reference>
<dbReference type="Pfam" id="PF00535">
    <property type="entry name" value="Glycos_transf_2"/>
    <property type="match status" value="1"/>
</dbReference>
<accession>A0A9E2KEY6</accession>
<gene>
    <name evidence="3" type="ORF">H9791_00960</name>
</gene>